<comment type="subcellular location">
    <subcellularLocation>
        <location evidence="1">Cell membrane</location>
        <topology evidence="1">Multi-pass membrane protein</topology>
    </subcellularLocation>
</comment>
<evidence type="ECO:0000313" key="11">
    <source>
        <dbReference type="EMBL" id="ACN15337.1"/>
    </source>
</evidence>
<dbReference type="InterPro" id="IPR011925">
    <property type="entry name" value="LolCE_TM"/>
</dbReference>
<dbReference type="HOGENOM" id="CLU_000604_8_1_7"/>
<keyword evidence="5 8" id="KW-0812">Transmembrane</keyword>
<evidence type="ECO:0000259" key="9">
    <source>
        <dbReference type="Pfam" id="PF02687"/>
    </source>
</evidence>
<gene>
    <name evidence="11" type="primary">lolC</name>
    <name evidence="11" type="ordered locus">HRM2_22390</name>
</gene>
<comment type="similarity">
    <text evidence="2">Belongs to the ABC-4 integral membrane protein family. LolC/E subfamily.</text>
</comment>
<feature type="domain" description="MacB-like periplasmic core" evidence="10">
    <location>
        <begin position="25"/>
        <end position="244"/>
    </location>
</feature>
<dbReference type="Proteomes" id="UP000000442">
    <property type="component" value="Chromosome"/>
</dbReference>
<dbReference type="eggNOG" id="COG4591">
    <property type="taxonomic scope" value="Bacteria"/>
</dbReference>
<feature type="transmembrane region" description="Helical" evidence="8">
    <location>
        <begin position="373"/>
        <end position="392"/>
    </location>
</feature>
<dbReference type="AlphaFoldDB" id="C0QEJ5"/>
<feature type="domain" description="ABC3 transporter permease C-terminal" evidence="9">
    <location>
        <begin position="276"/>
        <end position="400"/>
    </location>
</feature>
<keyword evidence="12" id="KW-1185">Reference proteome</keyword>
<dbReference type="NCBIfam" id="TIGR02212">
    <property type="entry name" value="lolCE"/>
    <property type="match status" value="1"/>
</dbReference>
<sequence>MPLEFFIAARYLRAKQREGFISLITLLSVAGVTVGVMALVIVIAVMSGAESEFRRRILGVEPHVLVMNHSGTAYDVNSTIKRAMDVPGVADVSPMVFAQTMIRTSHSLSGAVVRGVDPAVSLSLVKGFTPEELDRCLARDGNGVVLPGIILGKELAKNLAISVGDKIVLISPGGMISPVGHVPALKRFRVTGIFESGMYEYDSSLAYVHLIEAQKLMGMGDRISALGVWVKDLFKADKVKTALVAALDYPFYGRDWMEINKSLFAALKLEKTAMFVILTLIVLVAAFNIASALIMMVMEKTRDIAVLKAMGATDALVRKVFMVQGMVVGMFGTFLGTVSGVGVCLLLERYKFIELPPAYPFSTIPVQLESMDVLFIVLSAIAICFVSTIYPAHKASRMNPVEALRYG</sequence>
<keyword evidence="4" id="KW-1003">Cell membrane</keyword>
<evidence type="ECO:0000313" key="12">
    <source>
        <dbReference type="Proteomes" id="UP000000442"/>
    </source>
</evidence>
<dbReference type="GO" id="GO:0098797">
    <property type="term" value="C:plasma membrane protein complex"/>
    <property type="evidence" value="ECO:0007669"/>
    <property type="project" value="TreeGrafter"/>
</dbReference>
<dbReference type="RefSeq" id="WP_015904106.1">
    <property type="nucleotide sequence ID" value="NC_012108.1"/>
</dbReference>
<evidence type="ECO:0000256" key="3">
    <source>
        <dbReference type="ARBA" id="ARBA00022448"/>
    </source>
</evidence>
<evidence type="ECO:0000256" key="1">
    <source>
        <dbReference type="ARBA" id="ARBA00004651"/>
    </source>
</evidence>
<keyword evidence="6 8" id="KW-1133">Transmembrane helix</keyword>
<keyword evidence="7 8" id="KW-0472">Membrane</keyword>
<dbReference type="STRING" id="177437.HRM2_22390"/>
<evidence type="ECO:0000256" key="2">
    <source>
        <dbReference type="ARBA" id="ARBA00005236"/>
    </source>
</evidence>
<keyword evidence="3" id="KW-0813">Transport</keyword>
<dbReference type="InterPro" id="IPR051447">
    <property type="entry name" value="Lipoprotein-release_system"/>
</dbReference>
<dbReference type="GO" id="GO:0042953">
    <property type="term" value="P:lipoprotein transport"/>
    <property type="evidence" value="ECO:0007669"/>
    <property type="project" value="InterPro"/>
</dbReference>
<dbReference type="GO" id="GO:0044874">
    <property type="term" value="P:lipoprotein localization to outer membrane"/>
    <property type="evidence" value="ECO:0007669"/>
    <property type="project" value="TreeGrafter"/>
</dbReference>
<evidence type="ECO:0000256" key="4">
    <source>
        <dbReference type="ARBA" id="ARBA00022475"/>
    </source>
</evidence>
<evidence type="ECO:0000256" key="5">
    <source>
        <dbReference type="ARBA" id="ARBA00022692"/>
    </source>
</evidence>
<accession>C0QEJ5</accession>
<feature type="transmembrane region" description="Helical" evidence="8">
    <location>
        <begin position="20"/>
        <end position="46"/>
    </location>
</feature>
<protein>
    <submittedName>
        <fullName evidence="11">LolC</fullName>
    </submittedName>
</protein>
<name>C0QEJ5_DESAH</name>
<evidence type="ECO:0000256" key="8">
    <source>
        <dbReference type="SAM" id="Phobius"/>
    </source>
</evidence>
<dbReference type="KEGG" id="dat:HRM2_22390"/>
<dbReference type="InterPro" id="IPR025857">
    <property type="entry name" value="MacB_PCD"/>
</dbReference>
<evidence type="ECO:0000256" key="6">
    <source>
        <dbReference type="ARBA" id="ARBA00022989"/>
    </source>
</evidence>
<feature type="transmembrane region" description="Helical" evidence="8">
    <location>
        <begin position="273"/>
        <end position="298"/>
    </location>
</feature>
<dbReference type="PANTHER" id="PTHR30489:SF0">
    <property type="entry name" value="LIPOPROTEIN-RELEASING SYSTEM TRANSMEMBRANE PROTEIN LOLE"/>
    <property type="match status" value="1"/>
</dbReference>
<organism evidence="11 12">
    <name type="scientific">Desulforapulum autotrophicum (strain ATCC 43914 / DSM 3382 / VKM B-1955 / HRM2)</name>
    <name type="common">Desulfobacterium autotrophicum</name>
    <dbReference type="NCBI Taxonomy" id="177437"/>
    <lineage>
        <taxon>Bacteria</taxon>
        <taxon>Pseudomonadati</taxon>
        <taxon>Thermodesulfobacteriota</taxon>
        <taxon>Desulfobacteria</taxon>
        <taxon>Desulfobacterales</taxon>
        <taxon>Desulfobacteraceae</taxon>
        <taxon>Desulforapulum</taxon>
    </lineage>
</organism>
<evidence type="ECO:0000256" key="7">
    <source>
        <dbReference type="ARBA" id="ARBA00023136"/>
    </source>
</evidence>
<reference evidence="11 12" key="1">
    <citation type="journal article" date="2009" name="Environ. Microbiol.">
        <title>Genome sequence of Desulfobacterium autotrophicum HRM2, a marine sulfate reducer oxidizing organic carbon completely to carbon dioxide.</title>
        <authorList>
            <person name="Strittmatter A.W."/>
            <person name="Liesegang H."/>
            <person name="Rabus R."/>
            <person name="Decker I."/>
            <person name="Amann J."/>
            <person name="Andres S."/>
            <person name="Henne A."/>
            <person name="Fricke W.F."/>
            <person name="Martinez-Arias R."/>
            <person name="Bartels D."/>
            <person name="Goesmann A."/>
            <person name="Krause L."/>
            <person name="Puehler A."/>
            <person name="Klenk H.P."/>
            <person name="Richter M."/>
            <person name="Schuler M."/>
            <person name="Gloeckner F.O."/>
            <person name="Meyerdierks A."/>
            <person name="Gottschalk G."/>
            <person name="Amann R."/>
        </authorList>
    </citation>
    <scope>NUCLEOTIDE SEQUENCE [LARGE SCALE GENOMIC DNA]</scope>
    <source>
        <strain evidence="12">ATCC 43914 / DSM 3382 / HRM2</strain>
    </source>
</reference>
<proteinExistence type="inferred from homology"/>
<dbReference type="InterPro" id="IPR003838">
    <property type="entry name" value="ABC3_permease_C"/>
</dbReference>
<dbReference type="OrthoDB" id="9808461at2"/>
<dbReference type="PANTHER" id="PTHR30489">
    <property type="entry name" value="LIPOPROTEIN-RELEASING SYSTEM TRANSMEMBRANE PROTEIN LOLE"/>
    <property type="match status" value="1"/>
</dbReference>
<dbReference type="Pfam" id="PF02687">
    <property type="entry name" value="FtsX"/>
    <property type="match status" value="1"/>
</dbReference>
<feature type="transmembrane region" description="Helical" evidence="8">
    <location>
        <begin position="326"/>
        <end position="347"/>
    </location>
</feature>
<evidence type="ECO:0000259" key="10">
    <source>
        <dbReference type="Pfam" id="PF12704"/>
    </source>
</evidence>
<dbReference type="Pfam" id="PF12704">
    <property type="entry name" value="MacB_PCD"/>
    <property type="match status" value="1"/>
</dbReference>
<dbReference type="EMBL" id="CP001087">
    <property type="protein sequence ID" value="ACN15337.1"/>
    <property type="molecule type" value="Genomic_DNA"/>
</dbReference>